<evidence type="ECO:0000313" key="3">
    <source>
        <dbReference type="Proteomes" id="UP000001449"/>
    </source>
</evidence>
<accession>B8C950</accession>
<reference evidence="2 3" key="2">
    <citation type="journal article" date="2008" name="Nature">
        <title>The Phaeodactylum genome reveals the evolutionary history of diatom genomes.</title>
        <authorList>
            <person name="Bowler C."/>
            <person name="Allen A.E."/>
            <person name="Badger J.H."/>
            <person name="Grimwood J."/>
            <person name="Jabbari K."/>
            <person name="Kuo A."/>
            <person name="Maheswari U."/>
            <person name="Martens C."/>
            <person name="Maumus F."/>
            <person name="Otillar R.P."/>
            <person name="Rayko E."/>
            <person name="Salamov A."/>
            <person name="Vandepoele K."/>
            <person name="Beszteri B."/>
            <person name="Gruber A."/>
            <person name="Heijde M."/>
            <person name="Katinka M."/>
            <person name="Mock T."/>
            <person name="Valentin K."/>
            <person name="Verret F."/>
            <person name="Berges J.A."/>
            <person name="Brownlee C."/>
            <person name="Cadoret J.P."/>
            <person name="Chiovitti A."/>
            <person name="Choi C.J."/>
            <person name="Coesel S."/>
            <person name="De Martino A."/>
            <person name="Detter J.C."/>
            <person name="Durkin C."/>
            <person name="Falciatore A."/>
            <person name="Fournet J."/>
            <person name="Haruta M."/>
            <person name="Huysman M.J."/>
            <person name="Jenkins B.D."/>
            <person name="Jiroutova K."/>
            <person name="Jorgensen R.E."/>
            <person name="Joubert Y."/>
            <person name="Kaplan A."/>
            <person name="Kroger N."/>
            <person name="Kroth P.G."/>
            <person name="La Roche J."/>
            <person name="Lindquist E."/>
            <person name="Lommer M."/>
            <person name="Martin-Jezequel V."/>
            <person name="Lopez P.J."/>
            <person name="Lucas S."/>
            <person name="Mangogna M."/>
            <person name="McGinnis K."/>
            <person name="Medlin L.K."/>
            <person name="Montsant A."/>
            <person name="Oudot-Le Secq M.P."/>
            <person name="Napoli C."/>
            <person name="Obornik M."/>
            <person name="Parker M.S."/>
            <person name="Petit J.L."/>
            <person name="Porcel B.M."/>
            <person name="Poulsen N."/>
            <person name="Robison M."/>
            <person name="Rychlewski L."/>
            <person name="Rynearson T.A."/>
            <person name="Schmutz J."/>
            <person name="Shapiro H."/>
            <person name="Siaut M."/>
            <person name="Stanley M."/>
            <person name="Sussman M.R."/>
            <person name="Taylor A.R."/>
            <person name="Vardi A."/>
            <person name="von Dassow P."/>
            <person name="Vyverman W."/>
            <person name="Willis A."/>
            <person name="Wyrwicz L.S."/>
            <person name="Rokhsar D.S."/>
            <person name="Weissenbach J."/>
            <person name="Armbrust E.V."/>
            <person name="Green B.R."/>
            <person name="Van de Peer Y."/>
            <person name="Grigoriev I.V."/>
        </authorList>
    </citation>
    <scope>NUCLEOTIDE SEQUENCE [LARGE SCALE GENOMIC DNA]</scope>
    <source>
        <strain evidence="2 3">CCMP1335</strain>
    </source>
</reference>
<dbReference type="GeneID" id="7451062"/>
<sequence>MMCTKMSSRCLLSILAASFLSSDINNILGTGTGNPSSIFAAAAANKNKKDIDDDDDYALSSDINVSTAAEAEVVANGGSDKCLFQSDFDHGTHIISESGMYKLCEDITFAPNKPNLDTATDEEIANAFDPVIQDEYNINEYSLVAAPDVTLHLNGYTIQQDASHALLQRFFAVIELASAPFISGAGPAQFVSDALVSATNFKLQGPGVIGRSSHHGIHGNNNVDVVINNVVFRDFEVAAVSLNNVKGLDIVNCNIPHNRQDVPILGSFSAAKQILPYLKALKSSSYSMPLRGRVTTVTEVYDAIVSSIANVYRDVMNTGFIDEYAHPDEYKLFNNPHRVVDGPCYAFLVHGKGPAVGGVGFAMTRDIDAASTNVNIANNNIENVVCFTNEVPASVVDGIVQNDARGAIVQLVNTFTNEYIAMDGLGRYTGNVITDAQIMVAKAIRDGVLVDDNILQTGVNTIDVGMIDWAMNPELVFDPKFRCNGDSMHHVVKGSIIIRVEDTQGFSIKGNTINAASVVSGPASSTPEYFSLFQSDNSLPDANQASWTCETYHFGASIEDGSEQQLANLRGISVAAVSSKVKNGNGNAIGKIDASDIQNNIISNFESNFANVIVGIDLQGISQGVLVSGNNVNLNDSAGVDPGDQFIACRVRKFASENNVIQSNNVFVQEELWEVLEGRRLGLKRALSDNHPPVNEWAYGGCPYGRA</sequence>
<protein>
    <recommendedName>
        <fullName evidence="4">Right handed beta helix domain-containing protein</fullName>
    </recommendedName>
</protein>
<keyword evidence="1" id="KW-0732">Signal</keyword>
<organism evidence="2 3">
    <name type="scientific">Thalassiosira pseudonana</name>
    <name type="common">Marine diatom</name>
    <name type="synonym">Cyclotella nana</name>
    <dbReference type="NCBI Taxonomy" id="35128"/>
    <lineage>
        <taxon>Eukaryota</taxon>
        <taxon>Sar</taxon>
        <taxon>Stramenopiles</taxon>
        <taxon>Ochrophyta</taxon>
        <taxon>Bacillariophyta</taxon>
        <taxon>Coscinodiscophyceae</taxon>
        <taxon>Thalassiosirophycidae</taxon>
        <taxon>Thalassiosirales</taxon>
        <taxon>Thalassiosiraceae</taxon>
        <taxon>Thalassiosira</taxon>
    </lineage>
</organism>
<dbReference type="InParanoid" id="B8C950"/>
<feature type="signal peptide" evidence="1">
    <location>
        <begin position="1"/>
        <end position="22"/>
    </location>
</feature>
<evidence type="ECO:0008006" key="4">
    <source>
        <dbReference type="Google" id="ProtNLM"/>
    </source>
</evidence>
<keyword evidence="3" id="KW-1185">Reference proteome</keyword>
<dbReference type="AlphaFoldDB" id="B8C950"/>
<gene>
    <name evidence="2" type="ORF">THAPSDRAFT_24129</name>
</gene>
<dbReference type="KEGG" id="tps:THAPSDRAFT_24129"/>
<reference evidence="2 3" key="1">
    <citation type="journal article" date="2004" name="Science">
        <title>The genome of the diatom Thalassiosira pseudonana: ecology, evolution, and metabolism.</title>
        <authorList>
            <person name="Armbrust E.V."/>
            <person name="Berges J.A."/>
            <person name="Bowler C."/>
            <person name="Green B.R."/>
            <person name="Martinez D."/>
            <person name="Putnam N.H."/>
            <person name="Zhou S."/>
            <person name="Allen A.E."/>
            <person name="Apt K.E."/>
            <person name="Bechner M."/>
            <person name="Brzezinski M.A."/>
            <person name="Chaal B.K."/>
            <person name="Chiovitti A."/>
            <person name="Davis A.K."/>
            <person name="Demarest M.S."/>
            <person name="Detter J.C."/>
            <person name="Glavina T."/>
            <person name="Goodstein D."/>
            <person name="Hadi M.Z."/>
            <person name="Hellsten U."/>
            <person name="Hildebrand M."/>
            <person name="Jenkins B.D."/>
            <person name="Jurka J."/>
            <person name="Kapitonov V.V."/>
            <person name="Kroger N."/>
            <person name="Lau W.W."/>
            <person name="Lane T.W."/>
            <person name="Larimer F.W."/>
            <person name="Lippmeier J.C."/>
            <person name="Lucas S."/>
            <person name="Medina M."/>
            <person name="Montsant A."/>
            <person name="Obornik M."/>
            <person name="Parker M.S."/>
            <person name="Palenik B."/>
            <person name="Pazour G.J."/>
            <person name="Richardson P.M."/>
            <person name="Rynearson T.A."/>
            <person name="Saito M.A."/>
            <person name="Schwartz D.C."/>
            <person name="Thamatrakoln K."/>
            <person name="Valentin K."/>
            <person name="Vardi A."/>
            <person name="Wilkerson F.P."/>
            <person name="Rokhsar D.S."/>
        </authorList>
    </citation>
    <scope>NUCLEOTIDE SEQUENCE [LARGE SCALE GENOMIC DNA]</scope>
    <source>
        <strain evidence="2 3">CCMP1335</strain>
    </source>
</reference>
<evidence type="ECO:0000313" key="2">
    <source>
        <dbReference type="EMBL" id="EED89790.1"/>
    </source>
</evidence>
<dbReference type="HOGENOM" id="CLU_390587_0_0_1"/>
<dbReference type="InterPro" id="IPR011050">
    <property type="entry name" value="Pectin_lyase_fold/virulence"/>
</dbReference>
<name>B8C950_THAPS</name>
<dbReference type="Proteomes" id="UP000001449">
    <property type="component" value="Chromosome 10"/>
</dbReference>
<dbReference type="EMBL" id="CM000646">
    <property type="protein sequence ID" value="EED89790.1"/>
    <property type="molecule type" value="Genomic_DNA"/>
</dbReference>
<evidence type="ECO:0000256" key="1">
    <source>
        <dbReference type="SAM" id="SignalP"/>
    </source>
</evidence>
<dbReference type="eggNOG" id="ENOG502SVCS">
    <property type="taxonomic scope" value="Eukaryota"/>
</dbReference>
<dbReference type="PaxDb" id="35128-Thaps24129"/>
<dbReference type="SUPFAM" id="SSF51126">
    <property type="entry name" value="Pectin lyase-like"/>
    <property type="match status" value="1"/>
</dbReference>
<proteinExistence type="predicted"/>
<dbReference type="RefSeq" id="XP_002292594.1">
    <property type="nucleotide sequence ID" value="XM_002292558.1"/>
</dbReference>
<feature type="chain" id="PRO_5002866378" description="Right handed beta helix domain-containing protein" evidence="1">
    <location>
        <begin position="23"/>
        <end position="707"/>
    </location>
</feature>